<reference evidence="2 3" key="1">
    <citation type="journal article" date="2013" name="Nat. Commun.">
        <title>Genome sequence and functional genomic analysis of the oil-degrading bacterium Oleispira antarctica.</title>
        <authorList>
            <person name="Kube M."/>
            <person name="Chernikova T.N."/>
            <person name="Al-Ramahi Y."/>
            <person name="Beloqui A."/>
            <person name="Lopez-Cortez N."/>
            <person name="Guazzaroni M.E."/>
            <person name="Heipieper H.J."/>
            <person name="Klages S."/>
            <person name="Kotsyurbenko O.R."/>
            <person name="Langer I."/>
            <person name="Nechitaylo T.Y."/>
            <person name="Lunsdorf H."/>
            <person name="Fernandez M."/>
            <person name="Juarez S."/>
            <person name="Ciordia S."/>
            <person name="Singer A."/>
            <person name="Kagan O."/>
            <person name="Egorova O."/>
            <person name="Petit P.A."/>
            <person name="Stogios P."/>
            <person name="Kim Y."/>
            <person name="Tchigvintsev A."/>
            <person name="Flick R."/>
            <person name="Denaro R."/>
            <person name="Genovese M."/>
            <person name="Albar J.P."/>
            <person name="Reva O.N."/>
            <person name="Martinez-Gomariz M."/>
            <person name="Tran H."/>
            <person name="Ferrer M."/>
            <person name="Savchenko A."/>
            <person name="Yakunin A.F."/>
            <person name="Yakimov M.M."/>
            <person name="Golyshina O.V."/>
            <person name="Reinhardt R."/>
            <person name="Golyshin P.N."/>
        </authorList>
    </citation>
    <scope>NUCLEOTIDE SEQUENCE [LARGE SCALE GENOMIC DNA]</scope>
</reference>
<keyword evidence="3" id="KW-1185">Reference proteome</keyword>
<organism evidence="2 3">
    <name type="scientific">Oleispira antarctica RB-8</name>
    <dbReference type="NCBI Taxonomy" id="698738"/>
    <lineage>
        <taxon>Bacteria</taxon>
        <taxon>Pseudomonadati</taxon>
        <taxon>Pseudomonadota</taxon>
        <taxon>Gammaproteobacteria</taxon>
        <taxon>Oceanospirillales</taxon>
        <taxon>Oceanospirillaceae</taxon>
        <taxon>Oleispira</taxon>
    </lineage>
</organism>
<sequence>MKFRWPFSKIKHKQWVGINVSALTPSAVIYSNEGVVDAITYDKEQGIEALALWLKKHVSHGMPAVLILDDDDYELLLVEAPNVPDEELSAAIEFRIGDLLGQPVEDTAIQAIRLPSDAYRGRMSMAHVIASPNATIKARVAWAEQLHLAVEVITVPELSLLNVLAAISVEQGIALLELGPNHGCIRLYQDGALYLTRQVEMGIDALDIQHDENVTAEADSEEVTSATDDVNAEDINAEDINAEELILEDGIEEISIINDEVDLSELELELETVEENLGFDQEAYVGFSPKSKVNEQQVQNLVLEVQRSLDYYESQLGMGQITQLWLMGGNVDLTYLVDAMQPALTAHIEQPDIADKLQQQAGIKISDNVTDMNQSVTALGGALAYASN</sequence>
<dbReference type="Gene3D" id="3.30.1490.300">
    <property type="match status" value="1"/>
</dbReference>
<dbReference type="Gene3D" id="3.30.420.40">
    <property type="match status" value="2"/>
</dbReference>
<dbReference type="Proteomes" id="UP000032749">
    <property type="component" value="Chromosome"/>
</dbReference>
<dbReference type="InterPro" id="IPR050696">
    <property type="entry name" value="FtsA/MreB"/>
</dbReference>
<dbReference type="STRING" id="698738.OLEAN_C03560"/>
<feature type="coiled-coil region" evidence="1">
    <location>
        <begin position="256"/>
        <end position="283"/>
    </location>
</feature>
<protein>
    <recommendedName>
        <fullName evidence="4">Type IV pilus assembly protein PilM</fullName>
    </recommendedName>
</protein>
<evidence type="ECO:0008006" key="4">
    <source>
        <dbReference type="Google" id="ProtNLM"/>
    </source>
</evidence>
<dbReference type="PANTHER" id="PTHR32432:SF3">
    <property type="entry name" value="ETHANOLAMINE UTILIZATION PROTEIN EUTJ"/>
    <property type="match status" value="1"/>
</dbReference>
<proteinExistence type="predicted"/>
<dbReference type="OrthoDB" id="5296002at2"/>
<dbReference type="SUPFAM" id="SSF53067">
    <property type="entry name" value="Actin-like ATPase domain"/>
    <property type="match status" value="1"/>
</dbReference>
<dbReference type="PATRIC" id="fig|698738.3.peg.369"/>
<dbReference type="EMBL" id="FO203512">
    <property type="protein sequence ID" value="CCK74532.1"/>
    <property type="molecule type" value="Genomic_DNA"/>
</dbReference>
<name>R4YJV3_OLEAN</name>
<evidence type="ECO:0000313" key="3">
    <source>
        <dbReference type="Proteomes" id="UP000032749"/>
    </source>
</evidence>
<evidence type="ECO:0000256" key="1">
    <source>
        <dbReference type="SAM" id="Coils"/>
    </source>
</evidence>
<gene>
    <name evidence="2" type="ORF">OLEAN_C03560</name>
</gene>
<dbReference type="PANTHER" id="PTHR32432">
    <property type="entry name" value="CELL DIVISION PROTEIN FTSA-RELATED"/>
    <property type="match status" value="1"/>
</dbReference>
<dbReference type="HOGENOM" id="CLU_075009_1_0_6"/>
<evidence type="ECO:0000313" key="2">
    <source>
        <dbReference type="EMBL" id="CCK74532.1"/>
    </source>
</evidence>
<dbReference type="InterPro" id="IPR043129">
    <property type="entry name" value="ATPase_NBD"/>
</dbReference>
<keyword evidence="1" id="KW-0175">Coiled coil</keyword>
<dbReference type="AlphaFoldDB" id="R4YJV3"/>
<accession>R4YJV3</accession>
<dbReference type="KEGG" id="oai:OLEAN_C03560"/>